<dbReference type="Proteomes" id="UP001304071">
    <property type="component" value="Chromosome 1"/>
</dbReference>
<protein>
    <submittedName>
        <fullName evidence="4">FHA domain-containing protein</fullName>
    </submittedName>
</protein>
<evidence type="ECO:0000259" key="2">
    <source>
        <dbReference type="Pfam" id="PF16697"/>
    </source>
</evidence>
<sequence>MYELRVLTGLNRGAALPLIGEEWLIGADQEADLVLLDSDIAPQHCTITVQESTAQESTAQVSGWVVTKQHGEITDDEGHLVEQLVITTDQLSFALGTVWLTICAADTPWQYEPPSAKAPVAEAAPAPIVTLAPARKKTVLPFLFGFISAVTIAATSTWAALYPSPEHVVAPTLPTIKDDREKLADSTAVEQRLLTMLSERELNRFIALSHQGEQVAMTGSLTTDQSQKLDRMMTRFHEQYRTPVTIAKYISAQKGSLPFDIVQIVSGPMASVVTSNGKRLFVGDEIEGLRLVSIDANKVVFKGKDNFEVSW</sequence>
<gene>
    <name evidence="4" type="ORF">R8Z52_15410</name>
</gene>
<dbReference type="InterPro" id="IPR032030">
    <property type="entry name" value="YscD_cytoplasmic_dom"/>
</dbReference>
<evidence type="ECO:0000256" key="1">
    <source>
        <dbReference type="SAM" id="Phobius"/>
    </source>
</evidence>
<organism evidence="4 5">
    <name type="scientific">Vibrio porteresiae DSM 19223</name>
    <dbReference type="NCBI Taxonomy" id="1123496"/>
    <lineage>
        <taxon>Bacteria</taxon>
        <taxon>Pseudomonadati</taxon>
        <taxon>Pseudomonadota</taxon>
        <taxon>Gammaproteobacteria</taxon>
        <taxon>Vibrionales</taxon>
        <taxon>Vibrionaceae</taxon>
        <taxon>Vibrio</taxon>
    </lineage>
</organism>
<name>A0ABZ0QD85_9VIBR</name>
<feature type="domain" description="YscD cytoplasmic" evidence="2">
    <location>
        <begin position="5"/>
        <end position="105"/>
    </location>
</feature>
<feature type="domain" description="YscD-like Bon-like" evidence="3">
    <location>
        <begin position="189"/>
        <end position="246"/>
    </location>
</feature>
<dbReference type="Pfam" id="PF21934">
    <property type="entry name" value="Yop-YscD_ppl_3rd"/>
    <property type="match status" value="1"/>
</dbReference>
<reference evidence="4 5" key="1">
    <citation type="submission" date="2023-11" db="EMBL/GenBank/DDBJ databases">
        <title>Plant-associative lifestyle of Vibrio porteresiae and its evolutionary dynamics.</title>
        <authorList>
            <person name="Rameshkumar N."/>
            <person name="Kirti K."/>
        </authorList>
    </citation>
    <scope>NUCLEOTIDE SEQUENCE [LARGE SCALE GENOMIC DNA]</scope>
    <source>
        <strain evidence="4 5">MSSRF30</strain>
    </source>
</reference>
<keyword evidence="1" id="KW-0472">Membrane</keyword>
<dbReference type="Pfam" id="PF16697">
    <property type="entry name" value="Yop-YscD_cpl"/>
    <property type="match status" value="1"/>
</dbReference>
<evidence type="ECO:0000259" key="3">
    <source>
        <dbReference type="Pfam" id="PF21934"/>
    </source>
</evidence>
<evidence type="ECO:0000313" key="4">
    <source>
        <dbReference type="EMBL" id="WPC73486.1"/>
    </source>
</evidence>
<evidence type="ECO:0000313" key="5">
    <source>
        <dbReference type="Proteomes" id="UP001304071"/>
    </source>
</evidence>
<dbReference type="InterPro" id="IPR053946">
    <property type="entry name" value="YscD_ppl_3rd"/>
</dbReference>
<dbReference type="InterPro" id="IPR008984">
    <property type="entry name" value="SMAD_FHA_dom_sf"/>
</dbReference>
<dbReference type="SUPFAM" id="SSF49879">
    <property type="entry name" value="SMAD/FHA domain"/>
    <property type="match status" value="1"/>
</dbReference>
<feature type="transmembrane region" description="Helical" evidence="1">
    <location>
        <begin position="139"/>
        <end position="161"/>
    </location>
</feature>
<proteinExistence type="predicted"/>
<dbReference type="EMBL" id="CP138203">
    <property type="protein sequence ID" value="WPC73486.1"/>
    <property type="molecule type" value="Genomic_DNA"/>
</dbReference>
<accession>A0ABZ0QD85</accession>
<keyword evidence="1" id="KW-1133">Transmembrane helix</keyword>
<dbReference type="Gene3D" id="2.60.200.20">
    <property type="match status" value="1"/>
</dbReference>
<keyword evidence="1" id="KW-0812">Transmembrane</keyword>
<dbReference type="RefSeq" id="WP_261893352.1">
    <property type="nucleotide sequence ID" value="NZ_AP024895.1"/>
</dbReference>
<keyword evidence="5" id="KW-1185">Reference proteome</keyword>